<feature type="compositionally biased region" description="Pro residues" evidence="5">
    <location>
        <begin position="92"/>
        <end position="101"/>
    </location>
</feature>
<keyword evidence="4 6" id="KW-0472">Membrane</keyword>
<feature type="compositionally biased region" description="Acidic residues" evidence="5">
    <location>
        <begin position="23"/>
        <end position="32"/>
    </location>
</feature>
<evidence type="ECO:0000313" key="8">
    <source>
        <dbReference type="Proteomes" id="UP000218811"/>
    </source>
</evidence>
<evidence type="ECO:0000313" key="7">
    <source>
        <dbReference type="EMBL" id="PCH41226.1"/>
    </source>
</evidence>
<dbReference type="GO" id="GO:0016020">
    <property type="term" value="C:membrane"/>
    <property type="evidence" value="ECO:0007669"/>
    <property type="project" value="UniProtKB-SubCell"/>
</dbReference>
<protein>
    <submittedName>
        <fullName evidence="7">Uncharacterized protein</fullName>
    </submittedName>
</protein>
<feature type="transmembrane region" description="Helical" evidence="6">
    <location>
        <begin position="348"/>
        <end position="369"/>
    </location>
</feature>
<keyword evidence="2 6" id="KW-0812">Transmembrane</keyword>
<evidence type="ECO:0000256" key="6">
    <source>
        <dbReference type="SAM" id="Phobius"/>
    </source>
</evidence>
<dbReference type="STRING" id="742152.A0A2H3JGD0"/>
<feature type="compositionally biased region" description="Pro residues" evidence="5">
    <location>
        <begin position="61"/>
        <end position="78"/>
    </location>
</feature>
<dbReference type="GO" id="GO:0031398">
    <property type="term" value="P:positive regulation of protein ubiquitination"/>
    <property type="evidence" value="ECO:0007669"/>
    <property type="project" value="TreeGrafter"/>
</dbReference>
<evidence type="ECO:0000256" key="1">
    <source>
        <dbReference type="ARBA" id="ARBA00004141"/>
    </source>
</evidence>
<gene>
    <name evidence="7" type="ORF">WOLCODRAFT_69258</name>
</gene>
<dbReference type="CDD" id="cd22212">
    <property type="entry name" value="NDFIP-like"/>
    <property type="match status" value="1"/>
</dbReference>
<feature type="region of interest" description="Disordered" evidence="5">
    <location>
        <begin position="1"/>
        <end position="131"/>
    </location>
</feature>
<dbReference type="OMA" id="NVDYDYP"/>
<reference evidence="7 8" key="1">
    <citation type="journal article" date="2012" name="Science">
        <title>The Paleozoic origin of enzymatic lignin decomposition reconstructed from 31 fungal genomes.</title>
        <authorList>
            <person name="Floudas D."/>
            <person name="Binder M."/>
            <person name="Riley R."/>
            <person name="Barry K."/>
            <person name="Blanchette R.A."/>
            <person name="Henrissat B."/>
            <person name="Martinez A.T."/>
            <person name="Otillar R."/>
            <person name="Spatafora J.W."/>
            <person name="Yadav J.S."/>
            <person name="Aerts A."/>
            <person name="Benoit I."/>
            <person name="Boyd A."/>
            <person name="Carlson A."/>
            <person name="Copeland A."/>
            <person name="Coutinho P.M."/>
            <person name="de Vries R.P."/>
            <person name="Ferreira P."/>
            <person name="Findley K."/>
            <person name="Foster B."/>
            <person name="Gaskell J."/>
            <person name="Glotzer D."/>
            <person name="Gorecki P."/>
            <person name="Heitman J."/>
            <person name="Hesse C."/>
            <person name="Hori C."/>
            <person name="Igarashi K."/>
            <person name="Jurgens J.A."/>
            <person name="Kallen N."/>
            <person name="Kersten P."/>
            <person name="Kohler A."/>
            <person name="Kuees U."/>
            <person name="Kumar T.K.A."/>
            <person name="Kuo A."/>
            <person name="LaButti K."/>
            <person name="Larrondo L.F."/>
            <person name="Lindquist E."/>
            <person name="Ling A."/>
            <person name="Lombard V."/>
            <person name="Lucas S."/>
            <person name="Lundell T."/>
            <person name="Martin R."/>
            <person name="McLaughlin D.J."/>
            <person name="Morgenstern I."/>
            <person name="Morin E."/>
            <person name="Murat C."/>
            <person name="Nagy L.G."/>
            <person name="Nolan M."/>
            <person name="Ohm R.A."/>
            <person name="Patyshakuliyeva A."/>
            <person name="Rokas A."/>
            <person name="Ruiz-Duenas F.J."/>
            <person name="Sabat G."/>
            <person name="Salamov A."/>
            <person name="Samejima M."/>
            <person name="Schmutz J."/>
            <person name="Slot J.C."/>
            <person name="St John F."/>
            <person name="Stenlid J."/>
            <person name="Sun H."/>
            <person name="Sun S."/>
            <person name="Syed K."/>
            <person name="Tsang A."/>
            <person name="Wiebenga A."/>
            <person name="Young D."/>
            <person name="Pisabarro A."/>
            <person name="Eastwood D.C."/>
            <person name="Martin F."/>
            <person name="Cullen D."/>
            <person name="Grigoriev I.V."/>
            <person name="Hibbett D.S."/>
        </authorList>
    </citation>
    <scope>NUCLEOTIDE SEQUENCE [LARGE SCALE GENOMIC DNA]</scope>
    <source>
        <strain evidence="7 8">MD-104</strain>
    </source>
</reference>
<dbReference type="GO" id="GO:0006511">
    <property type="term" value="P:ubiquitin-dependent protein catabolic process"/>
    <property type="evidence" value="ECO:0007669"/>
    <property type="project" value="TreeGrafter"/>
</dbReference>
<keyword evidence="3 6" id="KW-1133">Transmembrane helix</keyword>
<dbReference type="PANTHER" id="PTHR13396">
    <property type="entry name" value="NEDD4 FAMILY INTERACTING PROTEIN 1/2"/>
    <property type="match status" value="1"/>
</dbReference>
<organism evidence="7 8">
    <name type="scientific">Wolfiporia cocos (strain MD-104)</name>
    <name type="common">Brown rot fungus</name>
    <dbReference type="NCBI Taxonomy" id="742152"/>
    <lineage>
        <taxon>Eukaryota</taxon>
        <taxon>Fungi</taxon>
        <taxon>Dikarya</taxon>
        <taxon>Basidiomycota</taxon>
        <taxon>Agaricomycotina</taxon>
        <taxon>Agaricomycetes</taxon>
        <taxon>Polyporales</taxon>
        <taxon>Phaeolaceae</taxon>
        <taxon>Wolfiporia</taxon>
    </lineage>
</organism>
<feature type="transmembrane region" description="Helical" evidence="6">
    <location>
        <begin position="249"/>
        <end position="271"/>
    </location>
</feature>
<accession>A0A2H3JGD0</accession>
<dbReference type="GO" id="GO:0030001">
    <property type="term" value="P:metal ion transport"/>
    <property type="evidence" value="ECO:0007669"/>
    <property type="project" value="InterPro"/>
</dbReference>
<dbReference type="GO" id="GO:0005783">
    <property type="term" value="C:endoplasmic reticulum"/>
    <property type="evidence" value="ECO:0007669"/>
    <property type="project" value="TreeGrafter"/>
</dbReference>
<dbReference type="OrthoDB" id="10003116at2759"/>
<dbReference type="GO" id="GO:0005794">
    <property type="term" value="C:Golgi apparatus"/>
    <property type="evidence" value="ECO:0007669"/>
    <property type="project" value="TreeGrafter"/>
</dbReference>
<proteinExistence type="predicted"/>
<evidence type="ECO:0000256" key="3">
    <source>
        <dbReference type="ARBA" id="ARBA00022989"/>
    </source>
</evidence>
<evidence type="ECO:0000256" key="5">
    <source>
        <dbReference type="SAM" id="MobiDB-lite"/>
    </source>
</evidence>
<dbReference type="PANTHER" id="PTHR13396:SF5">
    <property type="entry name" value="NEDD4 FAMILY INTERACTING PROTEIN"/>
    <property type="match status" value="1"/>
</dbReference>
<name>A0A2H3JGD0_WOLCO</name>
<evidence type="ECO:0000256" key="2">
    <source>
        <dbReference type="ARBA" id="ARBA00022692"/>
    </source>
</evidence>
<keyword evidence="8" id="KW-1185">Reference proteome</keyword>
<dbReference type="AlphaFoldDB" id="A0A2H3JGD0"/>
<dbReference type="GO" id="GO:0007034">
    <property type="term" value="P:vacuolar transport"/>
    <property type="evidence" value="ECO:0007669"/>
    <property type="project" value="InterPro"/>
</dbReference>
<dbReference type="GO" id="GO:0048471">
    <property type="term" value="C:perinuclear region of cytoplasm"/>
    <property type="evidence" value="ECO:0007669"/>
    <property type="project" value="TreeGrafter"/>
</dbReference>
<dbReference type="Pfam" id="PF10176">
    <property type="entry name" value="NEDD4_Bsd2"/>
    <property type="match status" value="1"/>
</dbReference>
<evidence type="ECO:0000256" key="4">
    <source>
        <dbReference type="ARBA" id="ARBA00023136"/>
    </source>
</evidence>
<dbReference type="EMBL" id="KB468113">
    <property type="protein sequence ID" value="PCH41226.1"/>
    <property type="molecule type" value="Genomic_DNA"/>
</dbReference>
<feature type="transmembrane region" description="Helical" evidence="6">
    <location>
        <begin position="278"/>
        <end position="294"/>
    </location>
</feature>
<sequence>MPAHYAPLPNPHSDPLADRELEAAFDDSDDEDGRTHGFDYAAPGRRAARNGYHPLAHDDPSPAPSPSSPAPPPAPAHPAPYDFEWSDFDYARPPPGSPPSPTDRARPNEFGNSNGLVPEFASVPTDTGTARRRGGWFHRTAASVLPTHYVQRWGLVEEAPRGPVGAGTFNDGVFANVVAKPTRPMRVQEGDETQIVPEETQKDAPPSYAAAQADAVPSYWETTVHAPAAATAPGELVVDALPTGSLFSFLWNMLVSISFQFVGFLLTYLLHTTHAAKLGARAGLGITLIQYGFAMRRTEDEVYSGQQGSGWLSGTDDTWANGTANATPAPPPGDENGPFLLGNGAAEWVSFLLMTIGWFILLTSLLGFWRVKRWERNILHAQRENPAAGRPAGPADGAFIHAFERMFGLQGLADGSLIRTGLGLGPRRYEGEHDEDPLAHVFRAVEEDEEPAITSRGEYILPLDPEDPERNARMAAAMAVQARLHQDLRSAGLI</sequence>
<comment type="subcellular location">
    <subcellularLocation>
        <location evidence="1">Membrane</location>
        <topology evidence="1">Multi-pass membrane protein</topology>
    </subcellularLocation>
</comment>
<dbReference type="InterPro" id="IPR019325">
    <property type="entry name" value="NEDD4/Bsd2"/>
</dbReference>
<dbReference type="Proteomes" id="UP000218811">
    <property type="component" value="Unassembled WGS sequence"/>
</dbReference>